<dbReference type="Pfam" id="PF00270">
    <property type="entry name" value="DEAD"/>
    <property type="match status" value="1"/>
</dbReference>
<dbReference type="InterPro" id="IPR041222">
    <property type="entry name" value="PriA_3primeBD"/>
</dbReference>
<dbReference type="InterPro" id="IPR014001">
    <property type="entry name" value="Helicase_ATP-bd"/>
</dbReference>
<evidence type="ECO:0000256" key="4">
    <source>
        <dbReference type="ARBA" id="ARBA00022741"/>
    </source>
</evidence>
<evidence type="ECO:0000256" key="10">
    <source>
        <dbReference type="ARBA" id="ARBA00023235"/>
    </source>
</evidence>
<feature type="binding site" evidence="12">
    <location>
        <position position="471"/>
    </location>
    <ligand>
        <name>Zn(2+)</name>
        <dbReference type="ChEBI" id="CHEBI:29105"/>
        <label>1</label>
    </ligand>
</feature>
<dbReference type="Pfam" id="PF17764">
    <property type="entry name" value="PriA_3primeBD"/>
    <property type="match status" value="1"/>
</dbReference>
<evidence type="ECO:0000259" key="14">
    <source>
        <dbReference type="PROSITE" id="PS51194"/>
    </source>
</evidence>
<gene>
    <name evidence="12 15" type="primary">priA</name>
    <name evidence="15" type="ORF">DBW71_00230</name>
</gene>
<keyword evidence="1 12" id="KW-0639">Primosome</keyword>
<keyword evidence="6 12" id="KW-0347">Helicase</keyword>
<dbReference type="GO" id="GO:0006269">
    <property type="term" value="P:DNA replication, synthesis of primer"/>
    <property type="evidence" value="ECO:0007669"/>
    <property type="project" value="UniProtKB-KW"/>
</dbReference>
<dbReference type="PROSITE" id="PS51192">
    <property type="entry name" value="HELICASE_ATP_BIND_1"/>
    <property type="match status" value="1"/>
</dbReference>
<dbReference type="GO" id="GO:0006302">
    <property type="term" value="P:double-strand break repair"/>
    <property type="evidence" value="ECO:0007669"/>
    <property type="project" value="InterPro"/>
</dbReference>
<comment type="subunit">
    <text evidence="12">Component of the replication restart primosome.</text>
</comment>
<evidence type="ECO:0000259" key="13">
    <source>
        <dbReference type="PROSITE" id="PS51192"/>
    </source>
</evidence>
<dbReference type="Pfam" id="PF18074">
    <property type="entry name" value="PriA_C"/>
    <property type="match status" value="1"/>
</dbReference>
<dbReference type="InterPro" id="IPR011545">
    <property type="entry name" value="DEAD/DEAH_box_helicase_dom"/>
</dbReference>
<keyword evidence="10 12" id="KW-0413">Isomerase</keyword>
<comment type="cofactor">
    <cofactor evidence="12">
        <name>Zn(2+)</name>
        <dbReference type="ChEBI" id="CHEBI:29105"/>
    </cofactor>
    <text evidence="12">Binds 2 zinc ions per subunit.</text>
</comment>
<dbReference type="SMART" id="SM00487">
    <property type="entry name" value="DEXDc"/>
    <property type="match status" value="1"/>
</dbReference>
<feature type="domain" description="Helicase C-terminal" evidence="14">
    <location>
        <begin position="463"/>
        <end position="624"/>
    </location>
</feature>
<dbReference type="GO" id="GO:0016887">
    <property type="term" value="F:ATP hydrolysis activity"/>
    <property type="evidence" value="ECO:0007669"/>
    <property type="project" value="RHEA"/>
</dbReference>
<dbReference type="PROSITE" id="PS51194">
    <property type="entry name" value="HELICASE_CTER"/>
    <property type="match status" value="1"/>
</dbReference>
<dbReference type="FunFam" id="3.40.50.300:FF:000489">
    <property type="entry name" value="Primosome assembly protein PriA"/>
    <property type="match status" value="1"/>
</dbReference>
<dbReference type="InterPro" id="IPR042115">
    <property type="entry name" value="PriA_3primeBD_sf"/>
</dbReference>
<evidence type="ECO:0000256" key="9">
    <source>
        <dbReference type="ARBA" id="ARBA00023125"/>
    </source>
</evidence>
<keyword evidence="9 12" id="KW-0238">DNA-binding</keyword>
<evidence type="ECO:0000256" key="11">
    <source>
        <dbReference type="ARBA" id="ARBA00048988"/>
    </source>
</evidence>
<accession>A0A368DS09</accession>
<feature type="domain" description="Helicase ATP-binding" evidence="13">
    <location>
        <begin position="204"/>
        <end position="370"/>
    </location>
</feature>
<dbReference type="NCBIfam" id="TIGR00595">
    <property type="entry name" value="priA"/>
    <property type="match status" value="1"/>
</dbReference>
<sequence>MNNTNNLSILLPTNVGKTFLYSYTKKLKIGTIVKVSFSNRESMGVVWNPSDTNIILQKHQIKSILSDISSEEQIYLPLDLIEFINWVSEYYMMPLGLVLKAALKAKFIEKKMNYNFTYKSNRSLVKKITPQQSKVLNVLKIKEPLDRKSLIKLSNVSPAVISRMIKNEILLPENPKEENLKLINLSKKVTFNKEQNEAVKKISNEIYNSQKVILIDGVTGSGKTEVYLDAVSKVIQMGKQALIMLPEITLTHEFLTEFQSRFGDQIAAWHSNLTGKDRRNIWRGVLFGRIKLIIGARSSLYLPFNKLGLIVVDEEHDQSYKQEEGIIYNARDMAVLRAQKSKANCILASATPSVESYENVLKKRYEKVVLGERYSGTKMPIINSIDMRYAEKEGNSFLPSELVRDIDETLNRNEQVLLFLNRRGYSPLSICGNCGIRIDCPNCDTWLVFHKNNSKYICHYCGYSETHYSSCKNCGSENTIIPSGRGIEKVDEEIGKIFPNANRVVFSSDYLKNSSQMDNMLKDIKANKINIIIGTQLVSKGHNFPFLTYVGILDADFGLEMTDVRAAERTYQILNQVSGRAGRIKQNSKVKILTHMPDHPLIESILKNQKEDFYRTEIEMRSNSRMPPFFRLISIIISSKNWQLLNQYAEKLYLDRNFPQNIDLYGPIEAPISRLNRRHRMRFLIRGPRNSNIQFYTKRWLDSNKMGAQIKIIIDVDPQNFI</sequence>
<evidence type="ECO:0000313" key="16">
    <source>
        <dbReference type="Proteomes" id="UP000253570"/>
    </source>
</evidence>
<dbReference type="EC" id="5.6.2.4" evidence="12"/>
<dbReference type="GO" id="GO:0005524">
    <property type="term" value="F:ATP binding"/>
    <property type="evidence" value="ECO:0007669"/>
    <property type="project" value="UniProtKB-UniRule"/>
</dbReference>
<dbReference type="InterPro" id="IPR005259">
    <property type="entry name" value="PriA"/>
</dbReference>
<feature type="binding site" evidence="12">
    <location>
        <position position="461"/>
    </location>
    <ligand>
        <name>Zn(2+)</name>
        <dbReference type="ChEBI" id="CHEBI:29105"/>
        <label>2</label>
    </ligand>
</feature>
<keyword evidence="3 12" id="KW-0479">Metal-binding</keyword>
<comment type="function">
    <text evidence="12">Initiates the restart of stalled replication forks, which reloads the replicative helicase on sites other than the origin of replication. Recognizes and binds to abandoned replication forks and remodels them to uncover a helicase loading site. Promotes assembly of the primosome at these replication forks.</text>
</comment>
<comment type="caution">
    <text evidence="15">The sequence shown here is derived from an EMBL/GenBank/DDBJ whole genome shotgun (WGS) entry which is preliminary data.</text>
</comment>
<dbReference type="Gene3D" id="3.40.1440.60">
    <property type="entry name" value="PriA, 3(prime) DNA-binding domain"/>
    <property type="match status" value="1"/>
</dbReference>
<keyword evidence="7 12" id="KW-0862">Zinc</keyword>
<dbReference type="InterPro" id="IPR040498">
    <property type="entry name" value="PriA_CRR"/>
</dbReference>
<evidence type="ECO:0000256" key="1">
    <source>
        <dbReference type="ARBA" id="ARBA00022515"/>
    </source>
</evidence>
<dbReference type="SMART" id="SM00490">
    <property type="entry name" value="HELICc"/>
    <property type="match status" value="1"/>
</dbReference>
<dbReference type="PANTHER" id="PTHR30580:SF0">
    <property type="entry name" value="PRIMOSOMAL PROTEIN N"/>
    <property type="match status" value="1"/>
</dbReference>
<evidence type="ECO:0000256" key="12">
    <source>
        <dbReference type="HAMAP-Rule" id="MF_00983"/>
    </source>
</evidence>
<dbReference type="CDD" id="cd17929">
    <property type="entry name" value="DEXHc_priA"/>
    <property type="match status" value="1"/>
</dbReference>
<keyword evidence="4 12" id="KW-0547">Nucleotide-binding</keyword>
<dbReference type="Pfam" id="PF00271">
    <property type="entry name" value="Helicase_C"/>
    <property type="match status" value="1"/>
</dbReference>
<evidence type="ECO:0000256" key="2">
    <source>
        <dbReference type="ARBA" id="ARBA00022705"/>
    </source>
</evidence>
<dbReference type="InterPro" id="IPR027417">
    <property type="entry name" value="P-loop_NTPase"/>
</dbReference>
<evidence type="ECO:0000256" key="6">
    <source>
        <dbReference type="ARBA" id="ARBA00022806"/>
    </source>
</evidence>
<feature type="binding site" evidence="12">
    <location>
        <position position="440"/>
    </location>
    <ligand>
        <name>Zn(2+)</name>
        <dbReference type="ChEBI" id="CHEBI:29105"/>
        <label>2</label>
    </ligand>
</feature>
<organism evidence="15 16">
    <name type="scientific">PS1 clade bacterium</name>
    <dbReference type="NCBI Taxonomy" id="2175152"/>
    <lineage>
        <taxon>Bacteria</taxon>
        <taxon>Pseudomonadati</taxon>
        <taxon>Pseudomonadota</taxon>
        <taxon>Alphaproteobacteria</taxon>
        <taxon>PS1 clade</taxon>
    </lineage>
</organism>
<dbReference type="GO" id="GO:0008270">
    <property type="term" value="F:zinc ion binding"/>
    <property type="evidence" value="ECO:0007669"/>
    <property type="project" value="UniProtKB-UniRule"/>
</dbReference>
<dbReference type="SUPFAM" id="SSF52540">
    <property type="entry name" value="P-loop containing nucleoside triphosphate hydrolases"/>
    <property type="match status" value="2"/>
</dbReference>
<dbReference type="InterPro" id="IPR041236">
    <property type="entry name" value="PriA_C"/>
</dbReference>
<keyword evidence="8 12" id="KW-0067">ATP-binding</keyword>
<dbReference type="PANTHER" id="PTHR30580">
    <property type="entry name" value="PRIMOSOMAL PROTEIN N"/>
    <property type="match status" value="1"/>
</dbReference>
<feature type="binding site" evidence="12">
    <location>
        <position position="474"/>
    </location>
    <ligand>
        <name>Zn(2+)</name>
        <dbReference type="ChEBI" id="CHEBI:29105"/>
        <label>1</label>
    </ligand>
</feature>
<dbReference type="Pfam" id="PF18319">
    <property type="entry name" value="Zn_ribbon_PriA"/>
    <property type="match status" value="1"/>
</dbReference>
<evidence type="ECO:0000256" key="8">
    <source>
        <dbReference type="ARBA" id="ARBA00022840"/>
    </source>
</evidence>
<evidence type="ECO:0000256" key="3">
    <source>
        <dbReference type="ARBA" id="ARBA00022723"/>
    </source>
</evidence>
<name>A0A368DS09_9PROT</name>
<feature type="binding site" evidence="12">
    <location>
        <position position="431"/>
    </location>
    <ligand>
        <name>Zn(2+)</name>
        <dbReference type="ChEBI" id="CHEBI:29105"/>
        <label>1</label>
    </ligand>
</feature>
<evidence type="ECO:0000256" key="7">
    <source>
        <dbReference type="ARBA" id="ARBA00022833"/>
    </source>
</evidence>
<dbReference type="HAMAP" id="MF_00983">
    <property type="entry name" value="PriA"/>
    <property type="match status" value="1"/>
</dbReference>
<dbReference type="Gene3D" id="3.40.50.300">
    <property type="entry name" value="P-loop containing nucleotide triphosphate hydrolases"/>
    <property type="match status" value="2"/>
</dbReference>
<feature type="binding site" evidence="12">
    <location>
        <position position="434"/>
    </location>
    <ligand>
        <name>Zn(2+)</name>
        <dbReference type="ChEBI" id="CHEBI:29105"/>
        <label>1</label>
    </ligand>
</feature>
<evidence type="ECO:0000256" key="5">
    <source>
        <dbReference type="ARBA" id="ARBA00022801"/>
    </source>
</evidence>
<dbReference type="GO" id="GO:0006310">
    <property type="term" value="P:DNA recombination"/>
    <property type="evidence" value="ECO:0007669"/>
    <property type="project" value="InterPro"/>
</dbReference>
<evidence type="ECO:0000313" key="15">
    <source>
        <dbReference type="EMBL" id="RCL74607.1"/>
    </source>
</evidence>
<comment type="catalytic activity">
    <reaction evidence="12">
        <text>Couples ATP hydrolysis with the unwinding of duplex DNA by translocating in the 3'-5' direction.</text>
        <dbReference type="EC" id="5.6.2.4"/>
    </reaction>
</comment>
<comment type="catalytic activity">
    <reaction evidence="11 12">
        <text>ATP + H2O = ADP + phosphate + H(+)</text>
        <dbReference type="Rhea" id="RHEA:13065"/>
        <dbReference type="ChEBI" id="CHEBI:15377"/>
        <dbReference type="ChEBI" id="CHEBI:15378"/>
        <dbReference type="ChEBI" id="CHEBI:30616"/>
        <dbReference type="ChEBI" id="CHEBI:43474"/>
        <dbReference type="ChEBI" id="CHEBI:456216"/>
        <dbReference type="EC" id="5.6.2.4"/>
    </reaction>
</comment>
<dbReference type="InterPro" id="IPR001650">
    <property type="entry name" value="Helicase_C-like"/>
</dbReference>
<reference evidence="15 16" key="1">
    <citation type="journal article" date="2018" name="Microbiome">
        <title>Fine metagenomic profile of the Mediterranean stratified and mixed water columns revealed by assembly and recruitment.</title>
        <authorList>
            <person name="Haro-Moreno J.M."/>
            <person name="Lopez-Perez M."/>
            <person name="De La Torre J.R."/>
            <person name="Picazo A."/>
            <person name="Camacho A."/>
            <person name="Rodriguez-Valera F."/>
        </authorList>
    </citation>
    <scope>NUCLEOTIDE SEQUENCE [LARGE SCALE GENOMIC DNA]</scope>
    <source>
        <strain evidence="15">MED-G57</strain>
    </source>
</reference>
<keyword evidence="5 12" id="KW-0378">Hydrolase</keyword>
<dbReference type="GO" id="GO:0006270">
    <property type="term" value="P:DNA replication initiation"/>
    <property type="evidence" value="ECO:0007669"/>
    <property type="project" value="TreeGrafter"/>
</dbReference>
<dbReference type="AlphaFoldDB" id="A0A368DS09"/>
<feature type="binding site" evidence="12">
    <location>
        <position position="458"/>
    </location>
    <ligand>
        <name>Zn(2+)</name>
        <dbReference type="ChEBI" id="CHEBI:29105"/>
        <label>2</label>
    </ligand>
</feature>
<dbReference type="EMBL" id="QOQD01000001">
    <property type="protein sequence ID" value="RCL74607.1"/>
    <property type="molecule type" value="Genomic_DNA"/>
</dbReference>
<protein>
    <recommendedName>
        <fullName evidence="12">Replication restart protein PriA</fullName>
    </recommendedName>
    <alternativeName>
        <fullName evidence="12">ATP-dependent DNA helicase PriA</fullName>
        <ecNumber evidence="12">5.6.2.4</ecNumber>
    </alternativeName>
    <alternativeName>
        <fullName evidence="12">DNA 3'-5' helicase PriA</fullName>
    </alternativeName>
</protein>
<keyword evidence="2 12" id="KW-0235">DNA replication</keyword>
<comment type="similarity">
    <text evidence="12">Belongs to the helicase family. PriA subfamily.</text>
</comment>
<feature type="binding site" evidence="12">
    <location>
        <position position="443"/>
    </location>
    <ligand>
        <name>Zn(2+)</name>
        <dbReference type="ChEBI" id="CHEBI:29105"/>
        <label>2</label>
    </ligand>
</feature>
<proteinExistence type="inferred from homology"/>
<dbReference type="GO" id="GO:1990077">
    <property type="term" value="C:primosome complex"/>
    <property type="evidence" value="ECO:0007669"/>
    <property type="project" value="UniProtKB-UniRule"/>
</dbReference>
<dbReference type="GO" id="GO:0003677">
    <property type="term" value="F:DNA binding"/>
    <property type="evidence" value="ECO:0007669"/>
    <property type="project" value="UniProtKB-UniRule"/>
</dbReference>
<dbReference type="GO" id="GO:0043138">
    <property type="term" value="F:3'-5' DNA helicase activity"/>
    <property type="evidence" value="ECO:0007669"/>
    <property type="project" value="UniProtKB-EC"/>
</dbReference>
<dbReference type="Proteomes" id="UP000253570">
    <property type="component" value="Unassembled WGS sequence"/>
</dbReference>